<evidence type="ECO:0000313" key="1">
    <source>
        <dbReference type="EMBL" id="KDQ53352.1"/>
    </source>
</evidence>
<name>A0A067PPX9_9AGAM</name>
<sequence>MLGRGSNAHLTGAFLSSSGWVVATSPAQRDHFTIRFAHHQPQPLFNESDDRRAHGQFKLWSTGAPQSGSGMVAVQNIQFSRIFVGHVSLPSTASYDFMVVLWMSQSAGCACPVTDGSDTDL</sequence>
<dbReference type="HOGENOM" id="CLU_2038415_0_0_1"/>
<organism evidence="1 2">
    <name type="scientific">Jaapia argillacea MUCL 33604</name>
    <dbReference type="NCBI Taxonomy" id="933084"/>
    <lineage>
        <taxon>Eukaryota</taxon>
        <taxon>Fungi</taxon>
        <taxon>Dikarya</taxon>
        <taxon>Basidiomycota</taxon>
        <taxon>Agaricomycotina</taxon>
        <taxon>Agaricomycetes</taxon>
        <taxon>Agaricomycetidae</taxon>
        <taxon>Jaapiales</taxon>
        <taxon>Jaapiaceae</taxon>
        <taxon>Jaapia</taxon>
    </lineage>
</organism>
<proteinExistence type="predicted"/>
<reference evidence="2" key="1">
    <citation type="journal article" date="2014" name="Proc. Natl. Acad. Sci. U.S.A.">
        <title>Extensive sampling of basidiomycete genomes demonstrates inadequacy of the white-rot/brown-rot paradigm for wood decay fungi.</title>
        <authorList>
            <person name="Riley R."/>
            <person name="Salamov A.A."/>
            <person name="Brown D.W."/>
            <person name="Nagy L.G."/>
            <person name="Floudas D."/>
            <person name="Held B.W."/>
            <person name="Levasseur A."/>
            <person name="Lombard V."/>
            <person name="Morin E."/>
            <person name="Otillar R."/>
            <person name="Lindquist E.A."/>
            <person name="Sun H."/>
            <person name="LaButti K.M."/>
            <person name="Schmutz J."/>
            <person name="Jabbour D."/>
            <person name="Luo H."/>
            <person name="Baker S.E."/>
            <person name="Pisabarro A.G."/>
            <person name="Walton J.D."/>
            <person name="Blanchette R.A."/>
            <person name="Henrissat B."/>
            <person name="Martin F."/>
            <person name="Cullen D."/>
            <person name="Hibbett D.S."/>
            <person name="Grigoriev I.V."/>
        </authorList>
    </citation>
    <scope>NUCLEOTIDE SEQUENCE [LARGE SCALE GENOMIC DNA]</scope>
    <source>
        <strain evidence="2">MUCL 33604</strain>
    </source>
</reference>
<gene>
    <name evidence="1" type="ORF">JAAARDRAFT_433488</name>
</gene>
<dbReference type="AlphaFoldDB" id="A0A067PPX9"/>
<evidence type="ECO:0000313" key="2">
    <source>
        <dbReference type="Proteomes" id="UP000027265"/>
    </source>
</evidence>
<protein>
    <submittedName>
        <fullName evidence="1">Uncharacterized protein</fullName>
    </submittedName>
</protein>
<accession>A0A067PPX9</accession>
<dbReference type="EMBL" id="KL197734">
    <property type="protein sequence ID" value="KDQ53352.1"/>
    <property type="molecule type" value="Genomic_DNA"/>
</dbReference>
<dbReference type="Proteomes" id="UP000027265">
    <property type="component" value="Unassembled WGS sequence"/>
</dbReference>
<keyword evidence="2" id="KW-1185">Reference proteome</keyword>
<dbReference type="InParanoid" id="A0A067PPX9"/>